<dbReference type="Pfam" id="PF01762">
    <property type="entry name" value="Galactosyl_T"/>
    <property type="match status" value="1"/>
</dbReference>
<evidence type="ECO:0000313" key="14">
    <source>
        <dbReference type="Ensembl" id="ENSCSEP00000026564.1"/>
    </source>
</evidence>
<reference evidence="14 15" key="1">
    <citation type="journal article" date="2014" name="Nat. Genet.">
        <title>Whole-genome sequence of a flatfish provides insights into ZW sex chromosome evolution and adaptation to a benthic lifestyle.</title>
        <authorList>
            <person name="Chen S."/>
            <person name="Zhang G."/>
            <person name="Shao C."/>
            <person name="Huang Q."/>
            <person name="Liu G."/>
            <person name="Zhang P."/>
            <person name="Song W."/>
            <person name="An N."/>
            <person name="Chalopin D."/>
            <person name="Volff J.N."/>
            <person name="Hong Y."/>
            <person name="Li Q."/>
            <person name="Sha Z."/>
            <person name="Zhou H."/>
            <person name="Xie M."/>
            <person name="Yu Q."/>
            <person name="Liu Y."/>
            <person name="Xiang H."/>
            <person name="Wang N."/>
            <person name="Wu K."/>
            <person name="Yang C."/>
            <person name="Zhou Q."/>
            <person name="Liao X."/>
            <person name="Yang L."/>
            <person name="Hu Q."/>
            <person name="Zhang J."/>
            <person name="Meng L."/>
            <person name="Jin L."/>
            <person name="Tian Y."/>
            <person name="Lian J."/>
            <person name="Yang J."/>
            <person name="Miao G."/>
            <person name="Liu S."/>
            <person name="Liang Z."/>
            <person name="Yan F."/>
            <person name="Li Y."/>
            <person name="Sun B."/>
            <person name="Zhang H."/>
            <person name="Zhang J."/>
            <person name="Zhu Y."/>
            <person name="Du M."/>
            <person name="Zhao Y."/>
            <person name="Schartl M."/>
            <person name="Tang Q."/>
            <person name="Wang J."/>
        </authorList>
    </citation>
    <scope>NUCLEOTIDE SEQUENCE</scope>
</reference>
<dbReference type="GeneID" id="103391307"/>
<dbReference type="OrthoDB" id="2139606at2759"/>
<dbReference type="GO" id="GO:0008194">
    <property type="term" value="F:UDP-glycosyltransferase activity"/>
    <property type="evidence" value="ECO:0007669"/>
    <property type="project" value="TreeGrafter"/>
</dbReference>
<comment type="similarity">
    <text evidence="3 13">Belongs to the glycosyltransferase 31 family.</text>
</comment>
<proteinExistence type="inferred from homology"/>
<comment type="pathway">
    <text evidence="2">Protein modification; protein glycosylation.</text>
</comment>
<reference evidence="14" key="3">
    <citation type="submission" date="2025-09" db="UniProtKB">
        <authorList>
            <consortium name="Ensembl"/>
        </authorList>
    </citation>
    <scope>IDENTIFICATION</scope>
</reference>
<keyword evidence="8" id="KW-1133">Transmembrane helix</keyword>
<dbReference type="InParanoid" id="A0A3P8WIJ1"/>
<dbReference type="FunFam" id="3.90.550.50:FF:000001">
    <property type="entry name" value="Hexosyltransferase"/>
    <property type="match status" value="1"/>
</dbReference>
<keyword evidence="5" id="KW-0808">Transferase</keyword>
<keyword evidence="9 13" id="KW-0333">Golgi apparatus</keyword>
<dbReference type="GO" id="GO:0000139">
    <property type="term" value="C:Golgi membrane"/>
    <property type="evidence" value="ECO:0007669"/>
    <property type="project" value="UniProtKB-SubCell"/>
</dbReference>
<dbReference type="STRING" id="244447.ENSCSEP00000026564"/>
<dbReference type="OMA" id="GMCMIRL"/>
<keyword evidence="15" id="KW-1185">Reference proteome</keyword>
<evidence type="ECO:0000256" key="11">
    <source>
        <dbReference type="ARBA" id="ARBA00023136"/>
    </source>
</evidence>
<sequence>MSMNGTPTPLAIIRVNPLIVATGSETFWQRPSREAYWNSLQEAVDFHFNPVLNSKDPSIVFHDSIFYEFVRKRSFTKVSATAEKLDTSQYPPLLQDFVNNMERRDYPVLIQPGGLCGAGAKDENEPPLILLAIKSSELNFKNRQAIRNTWGRAGWVPGQSDRGGERRGGGYVRRIFLLGKENFEDLGVNTTSLLRTENELYGDILQWDFKDTFFNLTLKDVLFWKWFSHHCGSTKFIFKGDDDVFVNTHRMLTYLQEQLQKPGAEETMKDFMVGYLLGSVEPIRDVYSKYFIPDTFYKGLYPTYESGGGVIYTGQLTKRLYEISQRVHLFPIDDTFVGMCMSRLNAMPSHHPAFLIYDFNAKEAEAECSHHTVLLLHKRSPAQLMSLWNNMKMTEEKCWNATLRTSDSEGENTPSTMTLPP</sequence>
<evidence type="ECO:0000256" key="8">
    <source>
        <dbReference type="ARBA" id="ARBA00022989"/>
    </source>
</evidence>
<evidence type="ECO:0000256" key="2">
    <source>
        <dbReference type="ARBA" id="ARBA00004922"/>
    </source>
</evidence>
<keyword evidence="6" id="KW-0812">Transmembrane</keyword>
<dbReference type="Proteomes" id="UP000265120">
    <property type="component" value="Chromosome 15"/>
</dbReference>
<dbReference type="GeneTree" id="ENSGT00940000164878"/>
<evidence type="ECO:0000256" key="4">
    <source>
        <dbReference type="ARBA" id="ARBA00022676"/>
    </source>
</evidence>
<dbReference type="GO" id="GO:0030311">
    <property type="term" value="P:poly-N-acetyllactosamine biosynthetic process"/>
    <property type="evidence" value="ECO:0007669"/>
    <property type="project" value="TreeGrafter"/>
</dbReference>
<evidence type="ECO:0000256" key="9">
    <source>
        <dbReference type="ARBA" id="ARBA00023034"/>
    </source>
</evidence>
<evidence type="ECO:0000256" key="5">
    <source>
        <dbReference type="ARBA" id="ARBA00022679"/>
    </source>
</evidence>
<dbReference type="Ensembl" id="ENSCSET00000026917.1">
    <property type="protein sequence ID" value="ENSCSEP00000026564.1"/>
    <property type="gene ID" value="ENSCSEG00000016971.1"/>
</dbReference>
<reference evidence="14" key="2">
    <citation type="submission" date="2025-08" db="UniProtKB">
        <authorList>
            <consortium name="Ensembl"/>
        </authorList>
    </citation>
    <scope>IDENTIFICATION</scope>
</reference>
<dbReference type="GO" id="GO:0006493">
    <property type="term" value="P:protein O-linked glycosylation"/>
    <property type="evidence" value="ECO:0007669"/>
    <property type="project" value="TreeGrafter"/>
</dbReference>
<dbReference type="AlphaFoldDB" id="A0A3P8WIJ1"/>
<dbReference type="Gene3D" id="3.90.550.50">
    <property type="match status" value="1"/>
</dbReference>
<dbReference type="GO" id="GO:0016758">
    <property type="term" value="F:hexosyltransferase activity"/>
    <property type="evidence" value="ECO:0007669"/>
    <property type="project" value="InterPro"/>
</dbReference>
<dbReference type="PANTHER" id="PTHR11214:SF234">
    <property type="entry name" value="HEXOSYLTRANSFERASE"/>
    <property type="match status" value="1"/>
</dbReference>
<evidence type="ECO:0000256" key="6">
    <source>
        <dbReference type="ARBA" id="ARBA00022692"/>
    </source>
</evidence>
<evidence type="ECO:0000313" key="15">
    <source>
        <dbReference type="Proteomes" id="UP000265120"/>
    </source>
</evidence>
<dbReference type="RefSeq" id="XP_024918749.1">
    <property type="nucleotide sequence ID" value="XM_025062981.1"/>
</dbReference>
<keyword evidence="7" id="KW-0735">Signal-anchor</keyword>
<name>A0A3P8WIJ1_CYNSE</name>
<accession>A0A3P8WIJ1</accession>
<evidence type="ECO:0000256" key="3">
    <source>
        <dbReference type="ARBA" id="ARBA00008661"/>
    </source>
</evidence>
<dbReference type="PANTHER" id="PTHR11214">
    <property type="entry name" value="BETA-1,3-N-ACETYLGLUCOSAMINYLTRANSFERASE"/>
    <property type="match status" value="1"/>
</dbReference>
<keyword evidence="4 13" id="KW-0328">Glycosyltransferase</keyword>
<keyword evidence="11" id="KW-0472">Membrane</keyword>
<dbReference type="GO" id="GO:0006629">
    <property type="term" value="P:lipid metabolic process"/>
    <property type="evidence" value="ECO:0007669"/>
    <property type="project" value="UniProtKB-KW"/>
</dbReference>
<dbReference type="InterPro" id="IPR002659">
    <property type="entry name" value="Glyco_trans_31"/>
</dbReference>
<evidence type="ECO:0000256" key="7">
    <source>
        <dbReference type="ARBA" id="ARBA00022968"/>
    </source>
</evidence>
<dbReference type="EC" id="2.4.1.-" evidence="13"/>
<evidence type="ECO:0000256" key="1">
    <source>
        <dbReference type="ARBA" id="ARBA00004323"/>
    </source>
</evidence>
<evidence type="ECO:0000256" key="13">
    <source>
        <dbReference type="RuleBase" id="RU363063"/>
    </source>
</evidence>
<comment type="subcellular location">
    <subcellularLocation>
        <location evidence="1 13">Golgi apparatus membrane</location>
        <topology evidence="1 13">Single-pass type II membrane protein</topology>
    </subcellularLocation>
</comment>
<protein>
    <recommendedName>
        <fullName evidence="13">Hexosyltransferase</fullName>
        <ecNumber evidence="13">2.4.1.-</ecNumber>
    </recommendedName>
</protein>
<evidence type="ECO:0000256" key="10">
    <source>
        <dbReference type="ARBA" id="ARBA00023098"/>
    </source>
</evidence>
<organism evidence="14 15">
    <name type="scientific">Cynoglossus semilaevis</name>
    <name type="common">Tongue sole</name>
    <dbReference type="NCBI Taxonomy" id="244447"/>
    <lineage>
        <taxon>Eukaryota</taxon>
        <taxon>Metazoa</taxon>
        <taxon>Chordata</taxon>
        <taxon>Craniata</taxon>
        <taxon>Vertebrata</taxon>
        <taxon>Euteleostomi</taxon>
        <taxon>Actinopterygii</taxon>
        <taxon>Neopterygii</taxon>
        <taxon>Teleostei</taxon>
        <taxon>Neoteleostei</taxon>
        <taxon>Acanthomorphata</taxon>
        <taxon>Carangaria</taxon>
        <taxon>Pleuronectiformes</taxon>
        <taxon>Pleuronectoidei</taxon>
        <taxon>Cynoglossidae</taxon>
        <taxon>Cynoglossinae</taxon>
        <taxon>Cynoglossus</taxon>
    </lineage>
</organism>
<keyword evidence="12" id="KW-0325">Glycoprotein</keyword>
<evidence type="ECO:0000256" key="12">
    <source>
        <dbReference type="ARBA" id="ARBA00023180"/>
    </source>
</evidence>
<keyword evidence="10" id="KW-0443">Lipid metabolism</keyword>